<reference evidence="1 2" key="1">
    <citation type="submission" date="2014-04" db="EMBL/GenBank/DDBJ databases">
        <authorList>
            <consortium name="DOE Joint Genome Institute"/>
            <person name="Kuo A."/>
            <person name="Kohler A."/>
            <person name="Costa M.D."/>
            <person name="Nagy L.G."/>
            <person name="Floudas D."/>
            <person name="Copeland A."/>
            <person name="Barry K.W."/>
            <person name="Cichocki N."/>
            <person name="Veneault-Fourrey C."/>
            <person name="LaButti K."/>
            <person name="Lindquist E.A."/>
            <person name="Lipzen A."/>
            <person name="Lundell T."/>
            <person name="Morin E."/>
            <person name="Murat C."/>
            <person name="Sun H."/>
            <person name="Tunlid A."/>
            <person name="Henrissat B."/>
            <person name="Grigoriev I.V."/>
            <person name="Hibbett D.S."/>
            <person name="Martin F."/>
            <person name="Nordberg H.P."/>
            <person name="Cantor M.N."/>
            <person name="Hua S.X."/>
        </authorList>
    </citation>
    <scope>NUCLEOTIDE SEQUENCE [LARGE SCALE GENOMIC DNA]</scope>
    <source>
        <strain evidence="1 2">441</strain>
    </source>
</reference>
<name>A0A0C9ZIK8_9AGAM</name>
<organism evidence="1 2">
    <name type="scientific">Pisolithus microcarpus 441</name>
    <dbReference type="NCBI Taxonomy" id="765257"/>
    <lineage>
        <taxon>Eukaryota</taxon>
        <taxon>Fungi</taxon>
        <taxon>Dikarya</taxon>
        <taxon>Basidiomycota</taxon>
        <taxon>Agaricomycotina</taxon>
        <taxon>Agaricomycetes</taxon>
        <taxon>Agaricomycetidae</taxon>
        <taxon>Boletales</taxon>
        <taxon>Sclerodermatineae</taxon>
        <taxon>Pisolithaceae</taxon>
        <taxon>Pisolithus</taxon>
    </lineage>
</organism>
<evidence type="ECO:0000313" key="1">
    <source>
        <dbReference type="EMBL" id="KIK29041.1"/>
    </source>
</evidence>
<gene>
    <name evidence="1" type="ORF">PISMIDRAFT_672429</name>
</gene>
<proteinExistence type="predicted"/>
<dbReference type="HOGENOM" id="CLU_3074378_0_0_1"/>
<evidence type="ECO:0000313" key="2">
    <source>
        <dbReference type="Proteomes" id="UP000054018"/>
    </source>
</evidence>
<dbReference type="AlphaFoldDB" id="A0A0C9ZIK8"/>
<dbReference type="EMBL" id="KN833690">
    <property type="protein sequence ID" value="KIK29041.1"/>
    <property type="molecule type" value="Genomic_DNA"/>
</dbReference>
<protein>
    <submittedName>
        <fullName evidence="1">Uncharacterized protein</fullName>
    </submittedName>
</protein>
<feature type="non-terminal residue" evidence="1">
    <location>
        <position position="53"/>
    </location>
</feature>
<keyword evidence="2" id="KW-1185">Reference proteome</keyword>
<accession>A0A0C9ZIK8</accession>
<reference evidence="2" key="2">
    <citation type="submission" date="2015-01" db="EMBL/GenBank/DDBJ databases">
        <title>Evolutionary Origins and Diversification of the Mycorrhizal Mutualists.</title>
        <authorList>
            <consortium name="DOE Joint Genome Institute"/>
            <consortium name="Mycorrhizal Genomics Consortium"/>
            <person name="Kohler A."/>
            <person name="Kuo A."/>
            <person name="Nagy L.G."/>
            <person name="Floudas D."/>
            <person name="Copeland A."/>
            <person name="Barry K.W."/>
            <person name="Cichocki N."/>
            <person name="Veneault-Fourrey C."/>
            <person name="LaButti K."/>
            <person name="Lindquist E.A."/>
            <person name="Lipzen A."/>
            <person name="Lundell T."/>
            <person name="Morin E."/>
            <person name="Murat C."/>
            <person name="Riley R."/>
            <person name="Ohm R."/>
            <person name="Sun H."/>
            <person name="Tunlid A."/>
            <person name="Henrissat B."/>
            <person name="Grigoriev I.V."/>
            <person name="Hibbett D.S."/>
            <person name="Martin F."/>
        </authorList>
    </citation>
    <scope>NUCLEOTIDE SEQUENCE [LARGE SCALE GENOMIC DNA]</scope>
    <source>
        <strain evidence="2">441</strain>
    </source>
</reference>
<sequence>MSHRRRYTNRSFLDSTVPVKKRLPKFLIPTDETQHSLCCTDIKWRLAQLTRVL</sequence>
<feature type="non-terminal residue" evidence="1">
    <location>
        <position position="1"/>
    </location>
</feature>
<dbReference type="Proteomes" id="UP000054018">
    <property type="component" value="Unassembled WGS sequence"/>
</dbReference>